<feature type="transmembrane region" description="Helical" evidence="2">
    <location>
        <begin position="230"/>
        <end position="259"/>
    </location>
</feature>
<feature type="transmembrane region" description="Helical" evidence="2">
    <location>
        <begin position="129"/>
        <end position="147"/>
    </location>
</feature>
<dbReference type="OrthoDB" id="310013at2759"/>
<evidence type="ECO:0000313" key="4">
    <source>
        <dbReference type="Proteomes" id="UP000683925"/>
    </source>
</evidence>
<proteinExistence type="predicted"/>
<dbReference type="OMA" id="FANFIVT"/>
<feature type="transmembrane region" description="Helical" evidence="2">
    <location>
        <begin position="159"/>
        <end position="180"/>
    </location>
</feature>
<dbReference type="EMBL" id="CAJJDP010000149">
    <property type="protein sequence ID" value="CAD8209505.1"/>
    <property type="molecule type" value="Genomic_DNA"/>
</dbReference>
<protein>
    <recommendedName>
        <fullName evidence="5">Transmembrane protein</fullName>
    </recommendedName>
</protein>
<evidence type="ECO:0000313" key="3">
    <source>
        <dbReference type="EMBL" id="CAD8209505.1"/>
    </source>
</evidence>
<name>A0A8S1Y677_PAROT</name>
<organism evidence="3 4">
    <name type="scientific">Paramecium octaurelia</name>
    <dbReference type="NCBI Taxonomy" id="43137"/>
    <lineage>
        <taxon>Eukaryota</taxon>
        <taxon>Sar</taxon>
        <taxon>Alveolata</taxon>
        <taxon>Ciliophora</taxon>
        <taxon>Intramacronucleata</taxon>
        <taxon>Oligohymenophorea</taxon>
        <taxon>Peniculida</taxon>
        <taxon>Parameciidae</taxon>
        <taxon>Paramecium</taxon>
    </lineage>
</organism>
<evidence type="ECO:0000256" key="2">
    <source>
        <dbReference type="SAM" id="Phobius"/>
    </source>
</evidence>
<keyword evidence="4" id="KW-1185">Reference proteome</keyword>
<gene>
    <name evidence="3" type="ORF">POCTA_138.1.T1470111</name>
</gene>
<sequence>MQQVKYPQFDIQSPEQREHAQPQLFQNTQEDIKYLPVLPQQNPNFQQYQQVIIPYSQQINNNQPNYYNLDQPLQPVYSKLIKDSDFLTQKFFLSSILGMFTLWSFLFVLFLFVIQVSFQKSFYEHKSSYPYWITASVMLLIVLVKLGSMERFRNPGLTFLFYFGSIFAYTLIFFFILGASSSGPNSDLPSSFIVGIFIVIPLFANFIVTIILLIYVLIENQEFRFQKVLCCEFLCVLPFAILFIPMILSLIVLMPYTFLLMNVLKQIQSGRFNLNKDQILSGTLAAYYGLFVPFDLCD</sequence>
<feature type="region of interest" description="Disordered" evidence="1">
    <location>
        <begin position="1"/>
        <end position="20"/>
    </location>
</feature>
<feature type="transmembrane region" description="Helical" evidence="2">
    <location>
        <begin position="91"/>
        <end position="117"/>
    </location>
</feature>
<reference evidence="3" key="1">
    <citation type="submission" date="2021-01" db="EMBL/GenBank/DDBJ databases">
        <authorList>
            <consortium name="Genoscope - CEA"/>
            <person name="William W."/>
        </authorList>
    </citation>
    <scope>NUCLEOTIDE SEQUENCE</scope>
</reference>
<dbReference type="AlphaFoldDB" id="A0A8S1Y677"/>
<accession>A0A8S1Y677</accession>
<keyword evidence="2" id="KW-0472">Membrane</keyword>
<evidence type="ECO:0000256" key="1">
    <source>
        <dbReference type="SAM" id="MobiDB-lite"/>
    </source>
</evidence>
<feature type="compositionally biased region" description="Polar residues" evidence="1">
    <location>
        <begin position="1"/>
        <end position="14"/>
    </location>
</feature>
<keyword evidence="2" id="KW-1133">Transmembrane helix</keyword>
<keyword evidence="2" id="KW-0812">Transmembrane</keyword>
<feature type="transmembrane region" description="Helical" evidence="2">
    <location>
        <begin position="192"/>
        <end position="218"/>
    </location>
</feature>
<comment type="caution">
    <text evidence="3">The sequence shown here is derived from an EMBL/GenBank/DDBJ whole genome shotgun (WGS) entry which is preliminary data.</text>
</comment>
<dbReference type="Proteomes" id="UP000683925">
    <property type="component" value="Unassembled WGS sequence"/>
</dbReference>
<evidence type="ECO:0008006" key="5">
    <source>
        <dbReference type="Google" id="ProtNLM"/>
    </source>
</evidence>